<dbReference type="CDD" id="cd06261">
    <property type="entry name" value="TM_PBP2"/>
    <property type="match status" value="1"/>
</dbReference>
<feature type="transmembrane region" description="Helical" evidence="7">
    <location>
        <begin position="12"/>
        <end position="34"/>
    </location>
</feature>
<dbReference type="Gene3D" id="1.10.3720.10">
    <property type="entry name" value="MetI-like"/>
    <property type="match status" value="1"/>
</dbReference>
<dbReference type="PANTHER" id="PTHR32243:SF18">
    <property type="entry name" value="INNER MEMBRANE ABC TRANSPORTER PERMEASE PROTEIN YCJP"/>
    <property type="match status" value="1"/>
</dbReference>
<dbReference type="Pfam" id="PF00528">
    <property type="entry name" value="BPD_transp_1"/>
    <property type="match status" value="1"/>
</dbReference>
<feature type="domain" description="ABC transmembrane type-1" evidence="8">
    <location>
        <begin position="72"/>
        <end position="263"/>
    </location>
</feature>
<protein>
    <submittedName>
        <fullName evidence="9">Carbohydrate ABC transporter permease</fullName>
    </submittedName>
</protein>
<organism evidence="9">
    <name type="scientific">Mesotoga infera</name>
    <dbReference type="NCBI Taxonomy" id="1236046"/>
    <lineage>
        <taxon>Bacteria</taxon>
        <taxon>Thermotogati</taxon>
        <taxon>Thermotogota</taxon>
        <taxon>Thermotogae</taxon>
        <taxon>Kosmotogales</taxon>
        <taxon>Kosmotogaceae</taxon>
        <taxon>Mesotoga</taxon>
    </lineage>
</organism>
<dbReference type="GO" id="GO:0055085">
    <property type="term" value="P:transmembrane transport"/>
    <property type="evidence" value="ECO:0007669"/>
    <property type="project" value="InterPro"/>
</dbReference>
<comment type="subcellular location">
    <subcellularLocation>
        <location evidence="1 7">Cell membrane</location>
        <topology evidence="1 7">Multi-pass membrane protein</topology>
    </subcellularLocation>
</comment>
<reference evidence="9" key="1">
    <citation type="journal article" date="2020" name="mSystems">
        <title>Genome- and Community-Level Interaction Insights into Carbon Utilization and Element Cycling Functions of Hydrothermarchaeota in Hydrothermal Sediment.</title>
        <authorList>
            <person name="Zhou Z."/>
            <person name="Liu Y."/>
            <person name="Xu W."/>
            <person name="Pan J."/>
            <person name="Luo Z.H."/>
            <person name="Li M."/>
        </authorList>
    </citation>
    <scope>NUCLEOTIDE SEQUENCE [LARGE SCALE GENOMIC DNA]</scope>
    <source>
        <strain evidence="9">SpSt-1179</strain>
    </source>
</reference>
<feature type="transmembrane region" description="Helical" evidence="7">
    <location>
        <begin position="242"/>
        <end position="263"/>
    </location>
</feature>
<dbReference type="AlphaFoldDB" id="A0A7C1CX35"/>
<accession>A0A7C1CX35</accession>
<gene>
    <name evidence="9" type="ORF">ENN47_12845</name>
</gene>
<proteinExistence type="inferred from homology"/>
<comment type="caution">
    <text evidence="9">The sequence shown here is derived from an EMBL/GenBank/DDBJ whole genome shotgun (WGS) entry which is preliminary data.</text>
</comment>
<dbReference type="InterPro" id="IPR000515">
    <property type="entry name" value="MetI-like"/>
</dbReference>
<keyword evidence="5 7" id="KW-1133">Transmembrane helix</keyword>
<evidence type="ECO:0000256" key="4">
    <source>
        <dbReference type="ARBA" id="ARBA00022692"/>
    </source>
</evidence>
<feature type="transmembrane region" description="Helical" evidence="7">
    <location>
        <begin position="76"/>
        <end position="96"/>
    </location>
</feature>
<dbReference type="SUPFAM" id="SSF161098">
    <property type="entry name" value="MetI-like"/>
    <property type="match status" value="1"/>
</dbReference>
<keyword evidence="2 7" id="KW-0813">Transport</keyword>
<evidence type="ECO:0000256" key="7">
    <source>
        <dbReference type="RuleBase" id="RU363032"/>
    </source>
</evidence>
<comment type="similarity">
    <text evidence="7">Belongs to the binding-protein-dependent transport system permease family.</text>
</comment>
<dbReference type="PANTHER" id="PTHR32243">
    <property type="entry name" value="MALTOSE TRANSPORT SYSTEM PERMEASE-RELATED"/>
    <property type="match status" value="1"/>
</dbReference>
<dbReference type="InterPro" id="IPR035906">
    <property type="entry name" value="MetI-like_sf"/>
</dbReference>
<feature type="transmembrane region" description="Helical" evidence="7">
    <location>
        <begin position="140"/>
        <end position="163"/>
    </location>
</feature>
<feature type="transmembrane region" description="Helical" evidence="7">
    <location>
        <begin position="184"/>
        <end position="206"/>
    </location>
</feature>
<evidence type="ECO:0000256" key="5">
    <source>
        <dbReference type="ARBA" id="ARBA00022989"/>
    </source>
</evidence>
<evidence type="ECO:0000313" key="9">
    <source>
        <dbReference type="EMBL" id="HDP79035.1"/>
    </source>
</evidence>
<feature type="transmembrane region" description="Helical" evidence="7">
    <location>
        <begin position="108"/>
        <end position="128"/>
    </location>
</feature>
<dbReference type="InterPro" id="IPR050901">
    <property type="entry name" value="BP-dep_ABC_trans_perm"/>
</dbReference>
<sequence>MKRSKKKKVKKGITYSLLIFLSVVIAFPFVWLILTAIKTYPDIYAYPIKYFIFEPTREHFDKIADMNFWSYFKNSVIVGTGTMFFSILIGLFPAYAFARYEFRYKRPLLAGVMVFQMLPLVVFLLPIFKTLNNFGILNTYTGLILSYLPFTTPISIMFMRTFFLSIPKSLEEAAKIDGCTFGQAFRKIILPITLPGIAAVGVYAFLFSWSELMYSMSILTTKSKQTIPTFLQLFVGQYQTRWGPLFAGSILATIPPLIIFMILQKFFITGLVSGSVKE</sequence>
<dbReference type="PROSITE" id="PS50928">
    <property type="entry name" value="ABC_TM1"/>
    <property type="match status" value="1"/>
</dbReference>
<evidence type="ECO:0000259" key="8">
    <source>
        <dbReference type="PROSITE" id="PS50928"/>
    </source>
</evidence>
<evidence type="ECO:0000256" key="1">
    <source>
        <dbReference type="ARBA" id="ARBA00004651"/>
    </source>
</evidence>
<dbReference type="GO" id="GO:0005886">
    <property type="term" value="C:plasma membrane"/>
    <property type="evidence" value="ECO:0007669"/>
    <property type="project" value="UniProtKB-SubCell"/>
</dbReference>
<keyword evidence="3" id="KW-1003">Cell membrane</keyword>
<evidence type="ECO:0000256" key="3">
    <source>
        <dbReference type="ARBA" id="ARBA00022475"/>
    </source>
</evidence>
<keyword evidence="4 7" id="KW-0812">Transmembrane</keyword>
<evidence type="ECO:0000256" key="6">
    <source>
        <dbReference type="ARBA" id="ARBA00023136"/>
    </source>
</evidence>
<keyword evidence="6 7" id="KW-0472">Membrane</keyword>
<dbReference type="EMBL" id="DSBT01000397">
    <property type="protein sequence ID" value="HDP79035.1"/>
    <property type="molecule type" value="Genomic_DNA"/>
</dbReference>
<dbReference type="Proteomes" id="UP000886198">
    <property type="component" value="Unassembled WGS sequence"/>
</dbReference>
<evidence type="ECO:0000256" key="2">
    <source>
        <dbReference type="ARBA" id="ARBA00022448"/>
    </source>
</evidence>
<name>A0A7C1CX35_9BACT</name>